<keyword evidence="2" id="KW-1133">Transmembrane helix</keyword>
<accession>A0A1C7LNS4</accession>
<feature type="transmembrane region" description="Helical" evidence="2">
    <location>
        <begin position="413"/>
        <end position="436"/>
    </location>
</feature>
<name>A0A1C7LNS4_GRIFR</name>
<dbReference type="AlphaFoldDB" id="A0A1C7LNS4"/>
<comment type="caution">
    <text evidence="3">The sequence shown here is derived from an EMBL/GenBank/DDBJ whole genome shotgun (WGS) entry which is preliminary data.</text>
</comment>
<feature type="region of interest" description="Disordered" evidence="1">
    <location>
        <begin position="377"/>
        <end position="400"/>
    </location>
</feature>
<organism evidence="3 4">
    <name type="scientific">Grifola frondosa</name>
    <name type="common">Maitake</name>
    <name type="synonym">Polyporus frondosus</name>
    <dbReference type="NCBI Taxonomy" id="5627"/>
    <lineage>
        <taxon>Eukaryota</taxon>
        <taxon>Fungi</taxon>
        <taxon>Dikarya</taxon>
        <taxon>Basidiomycota</taxon>
        <taxon>Agaricomycotina</taxon>
        <taxon>Agaricomycetes</taxon>
        <taxon>Polyporales</taxon>
        <taxon>Grifolaceae</taxon>
        <taxon>Grifola</taxon>
    </lineage>
</organism>
<evidence type="ECO:0000256" key="2">
    <source>
        <dbReference type="SAM" id="Phobius"/>
    </source>
</evidence>
<dbReference type="Proteomes" id="UP000092993">
    <property type="component" value="Unassembled WGS sequence"/>
</dbReference>
<reference evidence="3 4" key="1">
    <citation type="submission" date="2016-03" db="EMBL/GenBank/DDBJ databases">
        <title>Whole genome sequencing of Grifola frondosa 9006-11.</title>
        <authorList>
            <person name="Min B."/>
            <person name="Park H."/>
            <person name="Kim J.-G."/>
            <person name="Cho H."/>
            <person name="Oh Y.-L."/>
            <person name="Kong W.-S."/>
            <person name="Choi I.-G."/>
        </authorList>
    </citation>
    <scope>NUCLEOTIDE SEQUENCE [LARGE SCALE GENOMIC DNA]</scope>
    <source>
        <strain evidence="3 4">9006-11</strain>
    </source>
</reference>
<dbReference type="EMBL" id="LUGG01000031">
    <property type="protein sequence ID" value="OBZ66421.1"/>
    <property type="molecule type" value="Genomic_DNA"/>
</dbReference>
<dbReference type="OrthoDB" id="3260274at2759"/>
<feature type="compositionally biased region" description="Low complexity" evidence="1">
    <location>
        <begin position="387"/>
        <end position="400"/>
    </location>
</feature>
<protein>
    <submittedName>
        <fullName evidence="3">Uncharacterized protein</fullName>
    </submittedName>
</protein>
<evidence type="ECO:0000256" key="1">
    <source>
        <dbReference type="SAM" id="MobiDB-lite"/>
    </source>
</evidence>
<proteinExistence type="predicted"/>
<keyword evidence="2" id="KW-0812">Transmembrane</keyword>
<keyword evidence="4" id="KW-1185">Reference proteome</keyword>
<dbReference type="OMA" id="MISKSIV"/>
<evidence type="ECO:0000313" key="3">
    <source>
        <dbReference type="EMBL" id="OBZ66421.1"/>
    </source>
</evidence>
<gene>
    <name evidence="3" type="ORF">A0H81_13702</name>
</gene>
<keyword evidence="2" id="KW-0472">Membrane</keyword>
<sequence>MIFEDLVRMVAKEANALVPIISFKEVAKDDWRQQLPEIIKAGLGRAPEMVICTHLDQLGMSIIAPLAARPYGSECTSTTSAVRVSKPNFEDIWVEGRVAYDCAEKILGVGNPKTKYEVLEFDEWKEVIVDQLKESELESAITRLTTDIAMTKRGYILKVEGEQLHRMISKSIVDHNRLLSVMGRSQLQFELAYAAFKEIRLLFAEMLEDWRAEENRSQAAYMEKLHKAIHVLQLQGLTVAAQATEKTMSLSHWRKNIGSDVEFFVVSIQREMHSLLGSLKRQFVSFVRELANRCRAEYFDSLRDKIQKTIRDDAQNELMTGILDRLDAFGEDIEALLLPNIMKKVVHSIVAERYNAATAHRAIRNAIVGPLLTRNETSSNGTDADWTDVSTETSSDESASIVTEEKDIQQLGFMLRAPVAVLATIPWFLGVGVWLFMARSKQYLLNVESLIEELQERAIRPYFDGLHEEGVTTLENIGERSSKVAELAIHESLEEEERRYQQERSLKQKERSQNEPPRPIIAVSSMTLLLNLLAADSGLLGIQRHLTESKVVND</sequence>
<evidence type="ECO:0000313" key="4">
    <source>
        <dbReference type="Proteomes" id="UP000092993"/>
    </source>
</evidence>